<proteinExistence type="predicted"/>
<dbReference type="Proteomes" id="UP000829398">
    <property type="component" value="Chromosome 8"/>
</dbReference>
<reference evidence="2" key="1">
    <citation type="journal article" date="2023" name="Hortic. Res.">
        <title>A chromosome-level phased genome enabling allele-level studies in sweet orange: a case study on citrus Huanglongbing tolerance.</title>
        <authorList>
            <person name="Wu B."/>
            <person name="Yu Q."/>
            <person name="Deng Z."/>
            <person name="Duan Y."/>
            <person name="Luo F."/>
            <person name="Gmitter F. Jr."/>
        </authorList>
    </citation>
    <scope>NUCLEOTIDE SEQUENCE [LARGE SCALE GENOMIC DNA]</scope>
    <source>
        <strain evidence="2">cv. Valencia</strain>
    </source>
</reference>
<organism evidence="1 2">
    <name type="scientific">Citrus sinensis</name>
    <name type="common">Sweet orange</name>
    <name type="synonym">Citrus aurantium var. sinensis</name>
    <dbReference type="NCBI Taxonomy" id="2711"/>
    <lineage>
        <taxon>Eukaryota</taxon>
        <taxon>Viridiplantae</taxon>
        <taxon>Streptophyta</taxon>
        <taxon>Embryophyta</taxon>
        <taxon>Tracheophyta</taxon>
        <taxon>Spermatophyta</taxon>
        <taxon>Magnoliopsida</taxon>
        <taxon>eudicotyledons</taxon>
        <taxon>Gunneridae</taxon>
        <taxon>Pentapetalae</taxon>
        <taxon>rosids</taxon>
        <taxon>malvids</taxon>
        <taxon>Sapindales</taxon>
        <taxon>Rutaceae</taxon>
        <taxon>Aurantioideae</taxon>
        <taxon>Citrus</taxon>
    </lineage>
</organism>
<name>A0ACB8IWC0_CITSI</name>
<sequence>MEYHPELKRHSKDEKSYGTSAKTAFPLAGQTVDLQDGFKQEKPNLSCSDLHHEITRNTNDVSPKNSANHQKQRIGRKGKKEDELVKYMSKVPNYLEKGKTLQEKVLNVGVLDWGRLEKWQCSHKHMPYCGGRFSLSSSNLSSSFSEDPSASQSGRGYISSPSHQRIRRPSLQFHLTSSSVDAFPQSIKSVGQNVQKFQDLRDGQSNTFNNHGKFIRMEKPFGKAHPETKLEWFKGIDSDSMICLESGALPNRVKYEVGSTTKVKLKTQDGQCAKRAEKRQEENPVAADQIVPGKQETVVLHLPSDIPQSNVSRTSNLPDLTMTSGQRQAETRRRSFSEKSKDTELCEVDNKLLQMKQTCLIDAKIDSSSKRSQSVPRSAKIGSCPTGGGNLEDKKSTTTINKFTANEPLLGLDLNVGKEETEKVRSTSPFRRLSFSMCKMGKSSGSKGASALPQLNTAYVSCQSGSENAVASSGLDTSSSDKGNASSQARSSPLRRLLDQILKSRPTNGRSNSDPLPKDSISKDKTSNSSDGRPCSLNVAAQSGKVKLNLTSCTTINVNDSLQEKKHGSEAAQALLRVAVKNGQPLFTFAVDNESDILAATLKKISTSRKEDYSCLYTFFTIQEVKKKNGRWLNHRGKGQIHDYIPTVVAQMKACSSNLIKENHVDHFSMREFVLSSVELRSADWQTSDLQPNNELAAIIVKIPMRISSSDMQEDHPEEGLKDNLPEVTSDSNCGTKIQNCPSIISQDIGATVILPSGIHAVPHKGEPSSLIQRWRSGGSCDCGGWDLGCKLRILANWNQPIGKAGSSNACSTPNHFALFYQGGLEDNGPVFSLAPFKDGIYAVEFNPSLSLLQAFSICIAVLDSRKACEFSESSNLFEEKASTETVLVVPNDGKRAPDQTEGEVPARYVSYPPLSPVGRV</sequence>
<gene>
    <name evidence="1" type="ORF">KPL71_025036</name>
</gene>
<accession>A0ACB8IWC0</accession>
<evidence type="ECO:0000313" key="2">
    <source>
        <dbReference type="Proteomes" id="UP000829398"/>
    </source>
</evidence>
<evidence type="ECO:0000313" key="1">
    <source>
        <dbReference type="EMBL" id="KAH9701524.1"/>
    </source>
</evidence>
<protein>
    <submittedName>
        <fullName evidence="1">DUF3527 domain-containing protein</fullName>
    </submittedName>
</protein>
<dbReference type="EMBL" id="CM039177">
    <property type="protein sequence ID" value="KAH9701524.1"/>
    <property type="molecule type" value="Genomic_DNA"/>
</dbReference>
<comment type="caution">
    <text evidence="1">The sequence shown here is derived from an EMBL/GenBank/DDBJ whole genome shotgun (WGS) entry which is preliminary data.</text>
</comment>
<keyword evidence="2" id="KW-1185">Reference proteome</keyword>